<dbReference type="OrthoDB" id="9774290at2"/>
<dbReference type="Pfam" id="PF02595">
    <property type="entry name" value="Gly_kinase"/>
    <property type="match status" value="1"/>
</dbReference>
<dbReference type="PANTHER" id="PTHR21599:SF0">
    <property type="entry name" value="GLYCERATE KINASE"/>
    <property type="match status" value="1"/>
</dbReference>
<organism evidence="5 6">
    <name type="scientific">Cryobacterium tepidiphilum</name>
    <dbReference type="NCBI Taxonomy" id="2486026"/>
    <lineage>
        <taxon>Bacteria</taxon>
        <taxon>Bacillati</taxon>
        <taxon>Actinomycetota</taxon>
        <taxon>Actinomycetes</taxon>
        <taxon>Micrococcales</taxon>
        <taxon>Microbacteriaceae</taxon>
        <taxon>Cryobacterium</taxon>
    </lineage>
</organism>
<evidence type="ECO:0000256" key="3">
    <source>
        <dbReference type="ARBA" id="ARBA00022777"/>
    </source>
</evidence>
<evidence type="ECO:0000313" key="6">
    <source>
        <dbReference type="Proteomes" id="UP000279859"/>
    </source>
</evidence>
<proteinExistence type="inferred from homology"/>
<dbReference type="RefSeq" id="WP_123045991.1">
    <property type="nucleotide sequence ID" value="NZ_RDSR01000013.1"/>
</dbReference>
<sequence length="370" mass="36229">MPAFTVVIAPDSFKGTATAVDVADAIASGWASVRPNDVLRHFPMADGGEGTLDAFAAAVPGATRMPVTVQGPDDRPVDSCWLLLPDGTGVVELANTSGLGLLDRLRPLDAHTLGFGQAIAAALDHGVDRLLLAVGGSSSTDGGAGALTALGARFLDAEGQQIALGNRGLGDLDRVDLSDLRALPAGGATVLSDVTSPLLGPAGAASVFGAQKGADATQLRVMEANLAALATRMPAKADLPGTGAAGGTAFGLVAWGAVIAAGSGAVGDAVGLPGAISGADIVITGEGRFDDQSDAGKVASYVRGLAEAADVTALLVAGSIGAETRGFVGAQSLTELAGSSAAAMGDPLRYLRVAGTALAASGAEVAAARS</sequence>
<evidence type="ECO:0000313" key="5">
    <source>
        <dbReference type="EMBL" id="RNE62227.1"/>
    </source>
</evidence>
<evidence type="ECO:0000256" key="1">
    <source>
        <dbReference type="ARBA" id="ARBA00006284"/>
    </source>
</evidence>
<dbReference type="AlphaFoldDB" id="A0A3M8L9Q1"/>
<dbReference type="GO" id="GO:0031388">
    <property type="term" value="P:organic acid phosphorylation"/>
    <property type="evidence" value="ECO:0007669"/>
    <property type="project" value="UniProtKB-UniRule"/>
</dbReference>
<evidence type="ECO:0000256" key="4">
    <source>
        <dbReference type="PIRNR" id="PIRNR006078"/>
    </source>
</evidence>
<gene>
    <name evidence="5" type="ORF">EEJ31_09005</name>
</gene>
<keyword evidence="3 4" id="KW-0418">Kinase</keyword>
<keyword evidence="6" id="KW-1185">Reference proteome</keyword>
<dbReference type="InterPro" id="IPR036129">
    <property type="entry name" value="Glycerate_kinase_sf"/>
</dbReference>
<name>A0A3M8L9Q1_9MICO</name>
<dbReference type="PIRSF" id="PIRSF006078">
    <property type="entry name" value="GlxK"/>
    <property type="match status" value="1"/>
</dbReference>
<dbReference type="GO" id="GO:0008887">
    <property type="term" value="F:glycerate kinase activity"/>
    <property type="evidence" value="ECO:0007669"/>
    <property type="project" value="UniProtKB-UniRule"/>
</dbReference>
<evidence type="ECO:0000256" key="2">
    <source>
        <dbReference type="ARBA" id="ARBA00022679"/>
    </source>
</evidence>
<dbReference type="SUPFAM" id="SSF110738">
    <property type="entry name" value="Glycerate kinase I"/>
    <property type="match status" value="1"/>
</dbReference>
<dbReference type="Gene3D" id="3.40.50.10350">
    <property type="entry name" value="Glycerate kinase, domain 1"/>
    <property type="match status" value="1"/>
</dbReference>
<dbReference type="InterPro" id="IPR004381">
    <property type="entry name" value="Glycerate_kinase"/>
</dbReference>
<accession>A0A3M8L9Q1</accession>
<comment type="caution">
    <text evidence="5">The sequence shown here is derived from an EMBL/GenBank/DDBJ whole genome shotgun (WGS) entry which is preliminary data.</text>
</comment>
<comment type="similarity">
    <text evidence="1 4">Belongs to the glycerate kinase type-1 family.</text>
</comment>
<protein>
    <submittedName>
        <fullName evidence="5">Glycerate kinase</fullName>
    </submittedName>
</protein>
<dbReference type="PANTHER" id="PTHR21599">
    <property type="entry name" value="GLYCERATE KINASE"/>
    <property type="match status" value="1"/>
</dbReference>
<dbReference type="InterPro" id="IPR018193">
    <property type="entry name" value="Glyc_kinase_flavodox-like_fold"/>
</dbReference>
<reference evidence="5 6" key="1">
    <citation type="submission" date="2018-11" db="EMBL/GenBank/DDBJ databases">
        <title>Cryobacterium sp. nov., isolated from rhizosphere soil of lettuce.</title>
        <authorList>
            <person name="Wang Y."/>
        </authorList>
    </citation>
    <scope>NUCLEOTIDE SEQUENCE [LARGE SCALE GENOMIC DNA]</scope>
    <source>
        <strain evidence="5 6">NEAU-85</strain>
    </source>
</reference>
<keyword evidence="2 4" id="KW-0808">Transferase</keyword>
<dbReference type="Proteomes" id="UP000279859">
    <property type="component" value="Unassembled WGS sequence"/>
</dbReference>
<dbReference type="EMBL" id="RDSR01000013">
    <property type="protein sequence ID" value="RNE62227.1"/>
    <property type="molecule type" value="Genomic_DNA"/>
</dbReference>
<dbReference type="Gene3D" id="3.90.1510.10">
    <property type="entry name" value="Glycerate kinase, domain 2"/>
    <property type="match status" value="1"/>
</dbReference>
<dbReference type="InterPro" id="IPR018197">
    <property type="entry name" value="Glycerate_kinase_RE-like"/>
</dbReference>
<dbReference type="NCBIfam" id="TIGR00045">
    <property type="entry name" value="glycerate kinase"/>
    <property type="match status" value="1"/>
</dbReference>